<reference evidence="1 2" key="1">
    <citation type="journal article" date="2016" name="Sci. Rep.">
        <title>Metabolic traits of an uncultured archaeal lineage -MSBL1- from brine pools of the Red Sea.</title>
        <authorList>
            <person name="Mwirichia R."/>
            <person name="Alam I."/>
            <person name="Rashid M."/>
            <person name="Vinu M."/>
            <person name="Ba-Alawi W."/>
            <person name="Anthony Kamau A."/>
            <person name="Kamanda Ngugi D."/>
            <person name="Goker M."/>
            <person name="Klenk H.P."/>
            <person name="Bajic V."/>
            <person name="Stingl U."/>
        </authorList>
    </citation>
    <scope>NUCLEOTIDE SEQUENCE [LARGE SCALE GENOMIC DNA]</scope>
    <source>
        <strain evidence="1">SCGC-AAA259I09</strain>
    </source>
</reference>
<sequence>DFKIVQSIVLVRFTVKITNRNVFKPDIELFESGRDAPGMSAEVRIQERGFFHDLAEDRLARKLMSEIARRAGVTNFSSSHLLRNSPY</sequence>
<organism evidence="1 2">
    <name type="scientific">candidate division MSBL1 archaeon SCGC-AAA259I09</name>
    <dbReference type="NCBI Taxonomy" id="1698267"/>
    <lineage>
        <taxon>Archaea</taxon>
        <taxon>Methanobacteriati</taxon>
        <taxon>Methanobacteriota</taxon>
        <taxon>candidate division MSBL1</taxon>
    </lineage>
</organism>
<dbReference type="AlphaFoldDB" id="A0A133UJ67"/>
<comment type="caution">
    <text evidence="1">The sequence shown here is derived from an EMBL/GenBank/DDBJ whole genome shotgun (WGS) entry which is preliminary data.</text>
</comment>
<proteinExistence type="predicted"/>
<name>A0A133UJ67_9EURY</name>
<gene>
    <name evidence="1" type="ORF">AKJ37_07805</name>
</gene>
<dbReference type="Proteomes" id="UP000070463">
    <property type="component" value="Unassembled WGS sequence"/>
</dbReference>
<dbReference type="EMBL" id="LHXR01000199">
    <property type="protein sequence ID" value="KXA94234.1"/>
    <property type="molecule type" value="Genomic_DNA"/>
</dbReference>
<evidence type="ECO:0000313" key="2">
    <source>
        <dbReference type="Proteomes" id="UP000070463"/>
    </source>
</evidence>
<keyword evidence="2" id="KW-1185">Reference proteome</keyword>
<protein>
    <submittedName>
        <fullName evidence="1">Uncharacterized protein</fullName>
    </submittedName>
</protein>
<accession>A0A133UJ67</accession>
<evidence type="ECO:0000313" key="1">
    <source>
        <dbReference type="EMBL" id="KXA94234.1"/>
    </source>
</evidence>
<feature type="non-terminal residue" evidence="1">
    <location>
        <position position="1"/>
    </location>
</feature>